<dbReference type="EMBL" id="CM042022">
    <property type="protein sequence ID" value="KAI3814806.1"/>
    <property type="molecule type" value="Genomic_DNA"/>
</dbReference>
<accession>A0ACB9J3V5</accession>
<dbReference type="Proteomes" id="UP001056120">
    <property type="component" value="Linkage Group LG05"/>
</dbReference>
<keyword evidence="2" id="KW-1185">Reference proteome</keyword>
<organism evidence="1 2">
    <name type="scientific">Smallanthus sonchifolius</name>
    <dbReference type="NCBI Taxonomy" id="185202"/>
    <lineage>
        <taxon>Eukaryota</taxon>
        <taxon>Viridiplantae</taxon>
        <taxon>Streptophyta</taxon>
        <taxon>Embryophyta</taxon>
        <taxon>Tracheophyta</taxon>
        <taxon>Spermatophyta</taxon>
        <taxon>Magnoliopsida</taxon>
        <taxon>eudicotyledons</taxon>
        <taxon>Gunneridae</taxon>
        <taxon>Pentapetalae</taxon>
        <taxon>asterids</taxon>
        <taxon>campanulids</taxon>
        <taxon>Asterales</taxon>
        <taxon>Asteraceae</taxon>
        <taxon>Asteroideae</taxon>
        <taxon>Heliantheae alliance</taxon>
        <taxon>Millerieae</taxon>
        <taxon>Smallanthus</taxon>
    </lineage>
</organism>
<gene>
    <name evidence="1" type="ORF">L1987_14451</name>
</gene>
<sequence length="162" mass="18875">MGSWCTRTPPTDWFSYCKKGFDDFNVIVRFDNHTHKNYRLDLDELLCEPLSDVCWLLPLDSPIIDEINSLNQKSLKCFVNILKISNNSSSSSSLPYVHLHLVHDYDDNEQLFFHDQDQSFLQKGLRGYSFSVRIPKTLGLTFVVRHSFLRLLPSLLSIRYSV</sequence>
<name>A0ACB9J3V5_9ASTR</name>
<proteinExistence type="predicted"/>
<protein>
    <submittedName>
        <fullName evidence="1">Uncharacterized protein</fullName>
    </submittedName>
</protein>
<evidence type="ECO:0000313" key="2">
    <source>
        <dbReference type="Proteomes" id="UP001056120"/>
    </source>
</evidence>
<comment type="caution">
    <text evidence="1">The sequence shown here is derived from an EMBL/GenBank/DDBJ whole genome shotgun (WGS) entry which is preliminary data.</text>
</comment>
<reference evidence="2" key="1">
    <citation type="journal article" date="2022" name="Mol. Ecol. Resour.">
        <title>The genomes of chicory, endive, great burdock and yacon provide insights into Asteraceae palaeo-polyploidization history and plant inulin production.</title>
        <authorList>
            <person name="Fan W."/>
            <person name="Wang S."/>
            <person name="Wang H."/>
            <person name="Wang A."/>
            <person name="Jiang F."/>
            <person name="Liu H."/>
            <person name="Zhao H."/>
            <person name="Xu D."/>
            <person name="Zhang Y."/>
        </authorList>
    </citation>
    <scope>NUCLEOTIDE SEQUENCE [LARGE SCALE GENOMIC DNA]</scope>
    <source>
        <strain evidence="2">cv. Yunnan</strain>
    </source>
</reference>
<evidence type="ECO:0000313" key="1">
    <source>
        <dbReference type="EMBL" id="KAI3814806.1"/>
    </source>
</evidence>
<reference evidence="1 2" key="2">
    <citation type="journal article" date="2022" name="Mol. Ecol. Resour.">
        <title>The genomes of chicory, endive, great burdock and yacon provide insights into Asteraceae paleo-polyploidization history and plant inulin production.</title>
        <authorList>
            <person name="Fan W."/>
            <person name="Wang S."/>
            <person name="Wang H."/>
            <person name="Wang A."/>
            <person name="Jiang F."/>
            <person name="Liu H."/>
            <person name="Zhao H."/>
            <person name="Xu D."/>
            <person name="Zhang Y."/>
        </authorList>
    </citation>
    <scope>NUCLEOTIDE SEQUENCE [LARGE SCALE GENOMIC DNA]</scope>
    <source>
        <strain evidence="2">cv. Yunnan</strain>
        <tissue evidence="1">Leaves</tissue>
    </source>
</reference>